<dbReference type="Gene3D" id="2.70.150.10">
    <property type="entry name" value="Calcium-transporting ATPase, cytoplasmic transduction domain A"/>
    <property type="match status" value="1"/>
</dbReference>
<dbReference type="Gene3D" id="3.40.1110.10">
    <property type="entry name" value="Calcium-transporting ATPase, cytoplasmic domain N"/>
    <property type="match status" value="1"/>
</dbReference>
<gene>
    <name evidence="10" type="ORF">SAMN02745248_00201</name>
</gene>
<dbReference type="PANTHER" id="PTHR43294">
    <property type="entry name" value="SODIUM/POTASSIUM-TRANSPORTING ATPASE SUBUNIT ALPHA"/>
    <property type="match status" value="1"/>
</dbReference>
<evidence type="ECO:0000256" key="1">
    <source>
        <dbReference type="ARBA" id="ARBA00004651"/>
    </source>
</evidence>
<dbReference type="InterPro" id="IPR050510">
    <property type="entry name" value="Cation_transp_ATPase_P-type"/>
</dbReference>
<evidence type="ECO:0000259" key="8">
    <source>
        <dbReference type="Pfam" id="PF00122"/>
    </source>
</evidence>
<protein>
    <submittedName>
        <fullName evidence="10">ATPase, P-type (Transporting), HAD superfamily, subfamily IC</fullName>
    </submittedName>
</protein>
<dbReference type="Pfam" id="PF13246">
    <property type="entry name" value="Cation_ATPase"/>
    <property type="match status" value="1"/>
</dbReference>
<dbReference type="SUPFAM" id="SSF81653">
    <property type="entry name" value="Calcium ATPase, transduction domain A"/>
    <property type="match status" value="1"/>
</dbReference>
<keyword evidence="5 7" id="KW-1133">Transmembrane helix</keyword>
<dbReference type="GO" id="GO:0036376">
    <property type="term" value="P:sodium ion export across plasma membrane"/>
    <property type="evidence" value="ECO:0007669"/>
    <property type="project" value="TreeGrafter"/>
</dbReference>
<dbReference type="InterPro" id="IPR023214">
    <property type="entry name" value="HAD_sf"/>
</dbReference>
<feature type="domain" description="P-type ATPase A" evidence="8">
    <location>
        <begin position="113"/>
        <end position="223"/>
    </location>
</feature>
<feature type="transmembrane region" description="Helical" evidence="7">
    <location>
        <begin position="692"/>
        <end position="712"/>
    </location>
</feature>
<dbReference type="STRING" id="1121331.SAMN02745248_00201"/>
<dbReference type="Proteomes" id="UP000183952">
    <property type="component" value="Unassembled WGS sequence"/>
</dbReference>
<dbReference type="Pfam" id="PF00690">
    <property type="entry name" value="Cation_ATPase_N"/>
    <property type="match status" value="1"/>
</dbReference>
<dbReference type="InterPro" id="IPR008250">
    <property type="entry name" value="ATPase_P-typ_transduc_dom_A_sf"/>
</dbReference>
<dbReference type="PANTHER" id="PTHR43294:SF21">
    <property type="entry name" value="CATION TRANSPORTING ATPASE"/>
    <property type="match status" value="1"/>
</dbReference>
<evidence type="ECO:0000313" key="10">
    <source>
        <dbReference type="EMBL" id="SHJ46374.1"/>
    </source>
</evidence>
<dbReference type="GO" id="GO:1902600">
    <property type="term" value="P:proton transmembrane transport"/>
    <property type="evidence" value="ECO:0007669"/>
    <property type="project" value="TreeGrafter"/>
</dbReference>
<feature type="transmembrane region" description="Helical" evidence="7">
    <location>
        <begin position="277"/>
        <end position="299"/>
    </location>
</feature>
<feature type="transmembrane region" description="Helical" evidence="7">
    <location>
        <begin position="80"/>
        <end position="98"/>
    </location>
</feature>
<feature type="transmembrane region" description="Helical" evidence="7">
    <location>
        <begin position="242"/>
        <end position="265"/>
    </location>
</feature>
<evidence type="ECO:0000313" key="11">
    <source>
        <dbReference type="Proteomes" id="UP000183952"/>
    </source>
</evidence>
<feature type="transmembrane region" description="Helical" evidence="7">
    <location>
        <begin position="724"/>
        <end position="743"/>
    </location>
</feature>
<feature type="domain" description="Cation-transporting P-type ATPase N-terminal" evidence="9">
    <location>
        <begin position="4"/>
        <end position="68"/>
    </location>
</feature>
<comment type="subcellular location">
    <subcellularLocation>
        <location evidence="1">Cell membrane</location>
        <topology evidence="1">Multi-pass membrane protein</topology>
    </subcellularLocation>
</comment>
<dbReference type="InterPro" id="IPR036412">
    <property type="entry name" value="HAD-like_sf"/>
</dbReference>
<dbReference type="SUPFAM" id="SSF81660">
    <property type="entry name" value="Metal cation-transporting ATPase, ATP-binding domain N"/>
    <property type="match status" value="1"/>
</dbReference>
<dbReference type="EMBL" id="FRAD01000003">
    <property type="protein sequence ID" value="SHJ46374.1"/>
    <property type="molecule type" value="Genomic_DNA"/>
</dbReference>
<feature type="transmembrane region" description="Helical" evidence="7">
    <location>
        <begin position="764"/>
        <end position="782"/>
    </location>
</feature>
<dbReference type="GO" id="GO:0006883">
    <property type="term" value="P:intracellular sodium ion homeostasis"/>
    <property type="evidence" value="ECO:0007669"/>
    <property type="project" value="TreeGrafter"/>
</dbReference>
<keyword evidence="3" id="KW-1003">Cell membrane</keyword>
<feature type="transmembrane region" description="Helical" evidence="7">
    <location>
        <begin position="788"/>
        <end position="806"/>
    </location>
</feature>
<evidence type="ECO:0000256" key="4">
    <source>
        <dbReference type="ARBA" id="ARBA00022692"/>
    </source>
</evidence>
<dbReference type="GO" id="GO:1990573">
    <property type="term" value="P:potassium ion import across plasma membrane"/>
    <property type="evidence" value="ECO:0007669"/>
    <property type="project" value="TreeGrafter"/>
</dbReference>
<dbReference type="InterPro" id="IPR023298">
    <property type="entry name" value="ATPase_P-typ_TM_dom_sf"/>
</dbReference>
<evidence type="ECO:0000256" key="6">
    <source>
        <dbReference type="ARBA" id="ARBA00023136"/>
    </source>
</evidence>
<dbReference type="SUPFAM" id="SSF56784">
    <property type="entry name" value="HAD-like"/>
    <property type="match status" value="1"/>
</dbReference>
<proteinExistence type="inferred from homology"/>
<name>A0A1M6JI63_9CLOT</name>
<dbReference type="Gene3D" id="1.20.1110.10">
    <property type="entry name" value="Calcium-transporting ATPase, transmembrane domain"/>
    <property type="match status" value="1"/>
</dbReference>
<evidence type="ECO:0000256" key="5">
    <source>
        <dbReference type="ARBA" id="ARBA00022989"/>
    </source>
</evidence>
<dbReference type="RefSeq" id="WP_072901314.1">
    <property type="nucleotide sequence ID" value="NZ_FRAD01000003.1"/>
</dbReference>
<reference evidence="10 11" key="1">
    <citation type="submission" date="2016-11" db="EMBL/GenBank/DDBJ databases">
        <authorList>
            <person name="Jaros S."/>
            <person name="Januszkiewicz K."/>
            <person name="Wedrychowicz H."/>
        </authorList>
    </citation>
    <scope>NUCLEOTIDE SEQUENCE [LARGE SCALE GENOMIC DNA]</scope>
    <source>
        <strain evidence="10 11">DSM 3090</strain>
    </source>
</reference>
<evidence type="ECO:0000256" key="7">
    <source>
        <dbReference type="SAM" id="Phobius"/>
    </source>
</evidence>
<comment type="similarity">
    <text evidence="2">Belongs to the cation transport ATPase (P-type) (TC 3.A.3) family. Type IIA subfamily.</text>
</comment>
<dbReference type="InterPro" id="IPR023299">
    <property type="entry name" value="ATPase_P-typ_cyto_dom_N"/>
</dbReference>
<dbReference type="InterPro" id="IPR004014">
    <property type="entry name" value="ATPase_P-typ_cation-transptr_N"/>
</dbReference>
<dbReference type="GO" id="GO:0000166">
    <property type="term" value="F:nucleotide binding"/>
    <property type="evidence" value="ECO:0007669"/>
    <property type="project" value="InterPro"/>
</dbReference>
<organism evidence="10 11">
    <name type="scientific">Hathewaya proteolytica DSM 3090</name>
    <dbReference type="NCBI Taxonomy" id="1121331"/>
    <lineage>
        <taxon>Bacteria</taxon>
        <taxon>Bacillati</taxon>
        <taxon>Bacillota</taxon>
        <taxon>Clostridia</taxon>
        <taxon>Eubacteriales</taxon>
        <taxon>Clostridiaceae</taxon>
        <taxon>Hathewaya</taxon>
    </lineage>
</organism>
<dbReference type="GO" id="GO:0030007">
    <property type="term" value="P:intracellular potassium ion homeostasis"/>
    <property type="evidence" value="ECO:0007669"/>
    <property type="project" value="TreeGrafter"/>
</dbReference>
<dbReference type="GO" id="GO:0005391">
    <property type="term" value="F:P-type sodium:potassium-exchanging transporter activity"/>
    <property type="evidence" value="ECO:0007669"/>
    <property type="project" value="TreeGrafter"/>
</dbReference>
<evidence type="ECO:0000256" key="2">
    <source>
        <dbReference type="ARBA" id="ARBA00005675"/>
    </source>
</evidence>
<keyword evidence="6 7" id="KW-0472">Membrane</keyword>
<dbReference type="Gene3D" id="3.40.50.1000">
    <property type="entry name" value="HAD superfamily/HAD-like"/>
    <property type="match status" value="1"/>
</dbReference>
<keyword evidence="4 7" id="KW-0812">Transmembrane</keyword>
<dbReference type="SUPFAM" id="SSF81665">
    <property type="entry name" value="Calcium ATPase, transmembrane domain M"/>
    <property type="match status" value="1"/>
</dbReference>
<dbReference type="OrthoDB" id="1937481at2"/>
<sequence length="808" mass="92228">MKPWYNISAFEVVQGLNSDIKTGLSRENLEKNRELYGENKIIVSQPKSMFRIIMEEMASSWSIIIVLLVCFYFVNRSKYAIIFLIITFLFIITVFIYYKKKNEKKSLAVEILNSNNVDVLREGNYITVSVNQLVVGDITLLRKNMYVPADIRIIQCENLKVNEMSVTGKNYICEKFSAKISKREVNVEEASNMLFKSSIIVEGEAVGVVVSVGMDTEVGNLIRFQNKNEHSNKGMFKILKKALNRFSIVATLLSVAVFIIGMAMGKNNEFIVSTMEQIWISTLPVVAVVEALLLLMVFLKHCNRKKIYINNISVLEKLSNLQSVFMAKQGVLTEDEYNINLIAVDNMLLKKTVGRNFHVDKYYGNSKVQGDSINSENSYAIKRFLETTLLCNNALYKEETGEYYGDKKEIAFLKFVQETWKDINEKRKKNSRVLDVPVDGEILISTCVNSVDKRFRASSIGPFDNVIGRCTHLLRNDIEVELKGEQLDRVKEMAYHILTSGAEVMAVAYRNFNYKPSLKENIQSNLVLVGLAGCESPVKKDTYNISSFAASRGIDVVVFADENQLSSQWFGKQIGFLQGYNKVYSGVELKFMTEEEQNNVENHEIMFANLSEDQKIKIINEHKKNRGMVAVIASKLTSVPHFTQGDICISYGKDVSGVVKKLSDIYMEDISILSLYNLMSENSKLLNTYKELIYNGYFNAIMITVPIIANFFLKDRLIFNDSWMLFLISVSTIISGFITILKCKKNVTEKRSYDKIQRSPLKGSFILSVTIYLIAIFFQRQFHCKDTVLILQQILIFLLIIINPLFKK</sequence>
<dbReference type="Pfam" id="PF00122">
    <property type="entry name" value="E1-E2_ATPase"/>
    <property type="match status" value="1"/>
</dbReference>
<dbReference type="InterPro" id="IPR059000">
    <property type="entry name" value="ATPase_P-type_domA"/>
</dbReference>
<keyword evidence="11" id="KW-1185">Reference proteome</keyword>
<dbReference type="AlphaFoldDB" id="A0A1M6JI63"/>
<feature type="transmembrane region" description="Helical" evidence="7">
    <location>
        <begin position="57"/>
        <end position="74"/>
    </location>
</feature>
<accession>A0A1M6JI63</accession>
<evidence type="ECO:0000256" key="3">
    <source>
        <dbReference type="ARBA" id="ARBA00022475"/>
    </source>
</evidence>
<dbReference type="GO" id="GO:0005886">
    <property type="term" value="C:plasma membrane"/>
    <property type="evidence" value="ECO:0007669"/>
    <property type="project" value="UniProtKB-SubCell"/>
</dbReference>
<evidence type="ECO:0000259" key="9">
    <source>
        <dbReference type="Pfam" id="PF00690"/>
    </source>
</evidence>